<keyword evidence="8" id="KW-0460">Magnesium</keyword>
<dbReference type="PANTHER" id="PTHR43069">
    <property type="entry name" value="FUMARYLACETOACETASE"/>
    <property type="match status" value="1"/>
</dbReference>
<dbReference type="InterPro" id="IPR011234">
    <property type="entry name" value="Fumarylacetoacetase-like_C"/>
</dbReference>
<evidence type="ECO:0000256" key="7">
    <source>
        <dbReference type="ARBA" id="ARBA00022837"/>
    </source>
</evidence>
<dbReference type="Proteomes" id="UP001501447">
    <property type="component" value="Unassembled WGS sequence"/>
</dbReference>
<dbReference type="Gene3D" id="2.30.30.230">
    <property type="entry name" value="Fumarylacetoacetase, N-terminal domain"/>
    <property type="match status" value="1"/>
</dbReference>
<evidence type="ECO:0000313" key="14">
    <source>
        <dbReference type="Proteomes" id="UP001501447"/>
    </source>
</evidence>
<keyword evidence="10" id="KW-0585">Phenylalanine catabolism</keyword>
<evidence type="ECO:0000256" key="4">
    <source>
        <dbReference type="ARBA" id="ARBA00012094"/>
    </source>
</evidence>
<evidence type="ECO:0000256" key="2">
    <source>
        <dbReference type="ARBA" id="ARBA00001946"/>
    </source>
</evidence>
<evidence type="ECO:0000256" key="3">
    <source>
        <dbReference type="ARBA" id="ARBA00004782"/>
    </source>
</evidence>
<dbReference type="EC" id="3.7.1.2" evidence="4"/>
<keyword evidence="9" id="KW-0828">Tyrosine catabolism</keyword>
<dbReference type="Pfam" id="PF01557">
    <property type="entry name" value="FAA_hydrolase"/>
    <property type="match status" value="1"/>
</dbReference>
<comment type="caution">
    <text evidence="13">The sequence shown here is derived from an EMBL/GenBank/DDBJ whole genome shotgun (WGS) entry which is preliminary data.</text>
</comment>
<gene>
    <name evidence="13" type="primary">fahA</name>
    <name evidence="13" type="ORF">GCM10009863_44020</name>
</gene>
<keyword evidence="5" id="KW-0479">Metal-binding</keyword>
<evidence type="ECO:0000259" key="11">
    <source>
        <dbReference type="Pfam" id="PF01557"/>
    </source>
</evidence>
<dbReference type="InterPro" id="IPR005959">
    <property type="entry name" value="Fumarylacetoacetase"/>
</dbReference>
<accession>A0ABN3QES9</accession>
<evidence type="ECO:0000259" key="12">
    <source>
        <dbReference type="Pfam" id="PF09298"/>
    </source>
</evidence>
<evidence type="ECO:0000256" key="9">
    <source>
        <dbReference type="ARBA" id="ARBA00022878"/>
    </source>
</evidence>
<comment type="cofactor">
    <cofactor evidence="1">
        <name>Ca(2+)</name>
        <dbReference type="ChEBI" id="CHEBI:29108"/>
    </cofactor>
</comment>
<evidence type="ECO:0000256" key="8">
    <source>
        <dbReference type="ARBA" id="ARBA00022842"/>
    </source>
</evidence>
<keyword evidence="14" id="KW-1185">Reference proteome</keyword>
<dbReference type="PANTHER" id="PTHR43069:SF2">
    <property type="entry name" value="FUMARYLACETOACETASE"/>
    <property type="match status" value="1"/>
</dbReference>
<reference evidence="13 14" key="1">
    <citation type="journal article" date="2019" name="Int. J. Syst. Evol. Microbiol.">
        <title>The Global Catalogue of Microorganisms (GCM) 10K type strain sequencing project: providing services to taxonomists for standard genome sequencing and annotation.</title>
        <authorList>
            <consortium name="The Broad Institute Genomics Platform"/>
            <consortium name="The Broad Institute Genome Sequencing Center for Infectious Disease"/>
            <person name="Wu L."/>
            <person name="Ma J."/>
        </authorList>
    </citation>
    <scope>NUCLEOTIDE SEQUENCE [LARGE SCALE GENOMIC DNA]</scope>
    <source>
        <strain evidence="13 14">JCM 16373</strain>
    </source>
</reference>
<dbReference type="InterPro" id="IPR036663">
    <property type="entry name" value="Fumarylacetoacetase_C_sf"/>
</dbReference>
<keyword evidence="6" id="KW-0378">Hydrolase</keyword>
<feature type="domain" description="Fumarylacetoacetase-like C-terminal" evidence="11">
    <location>
        <begin position="134"/>
        <end position="418"/>
    </location>
</feature>
<dbReference type="NCBIfam" id="TIGR01266">
    <property type="entry name" value="fum_ac_acetase"/>
    <property type="match status" value="1"/>
</dbReference>
<dbReference type="InterPro" id="IPR015377">
    <property type="entry name" value="Fumarylacetoacetase_N"/>
</dbReference>
<sequence>MSERAPASASFTVGVRAHNLTRMSDTALFGPDNLPYGLFSTPDSPGHRRLGIRYGDDVLDAGAAALAFGSAHADVLQQPSLNPLMAAGRSVWRAVRAESRSWLTEDVHRETAARHLLPLSGVRLHLPFEVADYVDFYASEQHATNVGRIFRPDDEALTPNWKHLPIGYHGRAGTVVVSGTPVVRPQGQRKPPNEPLPLFGPSRRLDIEAEVGFVVGAPSELGAQVGLDGFRDHVFGVTLLNDWSARDLQAWEYVPLGPFLGKSFATSVSPWITPLEALDAARVAPPARDLPLLPYLDDSAEGLAEGGLDLRLTVRLNGHVIAEPPFSTMYWTAAQQLAHLTVNGASLRTGDLYASGTVSGPEPAQFGSLLELTWGGREPLELPDGKRTFLEDGDVVTLTAWCPGPAGTRLGLGEVTGEVRPAVGA</sequence>
<dbReference type="InterPro" id="IPR036462">
    <property type="entry name" value="Fumarylacetoacetase_N_sf"/>
</dbReference>
<evidence type="ECO:0000313" key="13">
    <source>
        <dbReference type="EMBL" id="GAA2624677.1"/>
    </source>
</evidence>
<comment type="cofactor">
    <cofactor evidence="2">
        <name>Mg(2+)</name>
        <dbReference type="ChEBI" id="CHEBI:18420"/>
    </cofactor>
</comment>
<name>A0ABN3QES9_9ACTN</name>
<proteinExistence type="predicted"/>
<dbReference type="EMBL" id="BAAARJ010000014">
    <property type="protein sequence ID" value="GAA2624677.1"/>
    <property type="molecule type" value="Genomic_DNA"/>
</dbReference>
<keyword evidence="7" id="KW-0106">Calcium</keyword>
<evidence type="ECO:0000256" key="1">
    <source>
        <dbReference type="ARBA" id="ARBA00001913"/>
    </source>
</evidence>
<evidence type="ECO:0000256" key="10">
    <source>
        <dbReference type="ARBA" id="ARBA00023232"/>
    </source>
</evidence>
<evidence type="ECO:0000256" key="5">
    <source>
        <dbReference type="ARBA" id="ARBA00022723"/>
    </source>
</evidence>
<dbReference type="SUPFAM" id="SSF63433">
    <property type="entry name" value="Fumarylacetoacetate hydrolase, FAH, N-terminal domain"/>
    <property type="match status" value="1"/>
</dbReference>
<dbReference type="Gene3D" id="3.90.850.10">
    <property type="entry name" value="Fumarylacetoacetase-like, C-terminal domain"/>
    <property type="match status" value="1"/>
</dbReference>
<feature type="domain" description="Fumarylacetoacetase N-terminal" evidence="12">
    <location>
        <begin position="33"/>
        <end position="127"/>
    </location>
</feature>
<protein>
    <recommendedName>
        <fullName evidence="4">fumarylacetoacetase</fullName>
        <ecNumber evidence="4">3.7.1.2</ecNumber>
    </recommendedName>
</protein>
<dbReference type="Pfam" id="PF09298">
    <property type="entry name" value="FAA_hydrolase_N"/>
    <property type="match status" value="1"/>
</dbReference>
<organism evidence="13 14">
    <name type="scientific">Streptomyces axinellae</name>
    <dbReference type="NCBI Taxonomy" id="552788"/>
    <lineage>
        <taxon>Bacteria</taxon>
        <taxon>Bacillati</taxon>
        <taxon>Actinomycetota</taxon>
        <taxon>Actinomycetes</taxon>
        <taxon>Kitasatosporales</taxon>
        <taxon>Streptomycetaceae</taxon>
        <taxon>Streptomyces</taxon>
    </lineage>
</organism>
<dbReference type="SUPFAM" id="SSF56529">
    <property type="entry name" value="FAH"/>
    <property type="match status" value="1"/>
</dbReference>
<comment type="pathway">
    <text evidence="3">Amino-acid degradation; L-phenylalanine degradation; acetoacetate and fumarate from L-phenylalanine: step 6/6.</text>
</comment>
<evidence type="ECO:0000256" key="6">
    <source>
        <dbReference type="ARBA" id="ARBA00022801"/>
    </source>
</evidence>